<dbReference type="EC" id="2.1.2.11" evidence="3"/>
<keyword evidence="4 5" id="KW-0808">Transferase</keyword>
<dbReference type="Pfam" id="PF02548">
    <property type="entry name" value="Pantoate_transf"/>
    <property type="match status" value="1"/>
</dbReference>
<evidence type="ECO:0000256" key="1">
    <source>
        <dbReference type="ARBA" id="ARBA00005033"/>
    </source>
</evidence>
<gene>
    <name evidence="5" type="ORF">MNBD_PLANCTO02-1148</name>
</gene>
<comment type="pathway">
    <text evidence="1">Cofactor biosynthesis; (R)-pantothenate biosynthesis; (R)-pantoate from 3-methyl-2-oxobutanoate: step 1/2.</text>
</comment>
<evidence type="ECO:0000256" key="3">
    <source>
        <dbReference type="ARBA" id="ARBA00012618"/>
    </source>
</evidence>
<name>A0A3B1DQQ2_9ZZZZ</name>
<dbReference type="FunFam" id="3.20.20.60:FF:000003">
    <property type="entry name" value="3-methyl-2-oxobutanoate hydroxymethyltransferase"/>
    <property type="match status" value="1"/>
</dbReference>
<dbReference type="Gene3D" id="3.20.20.60">
    <property type="entry name" value="Phosphoenolpyruvate-binding domains"/>
    <property type="match status" value="1"/>
</dbReference>
<accession>A0A3B1DQQ2</accession>
<comment type="similarity">
    <text evidence="2">Belongs to the PanB family.</text>
</comment>
<evidence type="ECO:0000313" key="5">
    <source>
        <dbReference type="EMBL" id="VAX39193.1"/>
    </source>
</evidence>
<organism evidence="5">
    <name type="scientific">hydrothermal vent metagenome</name>
    <dbReference type="NCBI Taxonomy" id="652676"/>
    <lineage>
        <taxon>unclassified sequences</taxon>
        <taxon>metagenomes</taxon>
        <taxon>ecological metagenomes</taxon>
    </lineage>
</organism>
<dbReference type="NCBIfam" id="TIGR00222">
    <property type="entry name" value="panB"/>
    <property type="match status" value="1"/>
</dbReference>
<evidence type="ECO:0000256" key="2">
    <source>
        <dbReference type="ARBA" id="ARBA00008676"/>
    </source>
</evidence>
<dbReference type="HAMAP" id="MF_00156">
    <property type="entry name" value="PanB"/>
    <property type="match status" value="1"/>
</dbReference>
<dbReference type="EMBL" id="UOGL01000311">
    <property type="protein sequence ID" value="VAX39193.1"/>
    <property type="molecule type" value="Genomic_DNA"/>
</dbReference>
<keyword evidence="5" id="KW-0489">Methyltransferase</keyword>
<dbReference type="InterPro" id="IPR015813">
    <property type="entry name" value="Pyrv/PenolPyrv_kinase-like_dom"/>
</dbReference>
<dbReference type="GO" id="GO:0000287">
    <property type="term" value="F:magnesium ion binding"/>
    <property type="evidence" value="ECO:0007669"/>
    <property type="project" value="TreeGrafter"/>
</dbReference>
<proteinExistence type="inferred from homology"/>
<dbReference type="GO" id="GO:0032259">
    <property type="term" value="P:methylation"/>
    <property type="evidence" value="ECO:0007669"/>
    <property type="project" value="UniProtKB-KW"/>
</dbReference>
<dbReference type="PANTHER" id="PTHR20881:SF0">
    <property type="entry name" value="3-METHYL-2-OXOBUTANOATE HYDROXYMETHYLTRANSFERASE"/>
    <property type="match status" value="1"/>
</dbReference>
<dbReference type="GO" id="GO:0003864">
    <property type="term" value="F:3-methyl-2-oxobutanoate hydroxymethyltransferase activity"/>
    <property type="evidence" value="ECO:0007669"/>
    <property type="project" value="UniProtKB-EC"/>
</dbReference>
<dbReference type="SUPFAM" id="SSF51621">
    <property type="entry name" value="Phosphoenolpyruvate/pyruvate domain"/>
    <property type="match status" value="1"/>
</dbReference>
<evidence type="ECO:0000256" key="4">
    <source>
        <dbReference type="ARBA" id="ARBA00022679"/>
    </source>
</evidence>
<dbReference type="NCBIfam" id="NF001452">
    <property type="entry name" value="PRK00311.1"/>
    <property type="match status" value="1"/>
</dbReference>
<protein>
    <recommendedName>
        <fullName evidence="3">3-methyl-2-oxobutanoate hydroxymethyltransferase</fullName>
        <ecNumber evidence="3">2.1.2.11</ecNumber>
    </recommendedName>
</protein>
<dbReference type="InterPro" id="IPR003700">
    <property type="entry name" value="Pantoate_hydroxy_MeTrfase"/>
</dbReference>
<dbReference type="GO" id="GO:0015940">
    <property type="term" value="P:pantothenate biosynthetic process"/>
    <property type="evidence" value="ECO:0007669"/>
    <property type="project" value="InterPro"/>
</dbReference>
<dbReference type="PIRSF" id="PIRSF000388">
    <property type="entry name" value="Pantoate_hydroxy_MeTrfase"/>
    <property type="match status" value="1"/>
</dbReference>
<dbReference type="PANTHER" id="PTHR20881">
    <property type="entry name" value="3-METHYL-2-OXOBUTANOATE HYDROXYMETHYLTRANSFERASE"/>
    <property type="match status" value="1"/>
</dbReference>
<dbReference type="InterPro" id="IPR040442">
    <property type="entry name" value="Pyrv_kinase-like_dom_sf"/>
</dbReference>
<dbReference type="CDD" id="cd06557">
    <property type="entry name" value="KPHMT-like"/>
    <property type="match status" value="1"/>
</dbReference>
<dbReference type="GO" id="GO:0005737">
    <property type="term" value="C:cytoplasm"/>
    <property type="evidence" value="ECO:0007669"/>
    <property type="project" value="TreeGrafter"/>
</dbReference>
<reference evidence="5" key="1">
    <citation type="submission" date="2018-06" db="EMBL/GenBank/DDBJ databases">
        <authorList>
            <person name="Zhirakovskaya E."/>
        </authorList>
    </citation>
    <scope>NUCLEOTIDE SEQUENCE</scope>
</reference>
<dbReference type="AlphaFoldDB" id="A0A3B1DQQ2"/>
<sequence>MKPMTVPKFLAAKTKGRKLSMVTAYDFQWATIFDEAGVDSILVGDTLGMVVQGHSTTLPVTLEQMIYHGEIVSRAAKRAMVIVDMPFMSYQVSPEQAITNAGRILKETTATAVKLEGGENQAKTIAALTNADIPVVAHVGLKPQSVNLIGSLGKIQRDEKQLMADAHAAQNAGAFSIVLEMIPQTIAKKITEELDIPTIGIGAGQHCDGQVLVSNDMFNLTPDFNPKFLKKYANLRDIGLAATRQYVEEVQAGTFPGKEHCHD</sequence>
<dbReference type="GO" id="GO:0008168">
    <property type="term" value="F:methyltransferase activity"/>
    <property type="evidence" value="ECO:0007669"/>
    <property type="project" value="UniProtKB-KW"/>
</dbReference>